<proteinExistence type="predicted"/>
<sequence>MRREFPQCRMKHSKKFVDCAMAVVYMTPFSCGKVYIGQSGRCVNVRLREHDSSLKSVGASHLAAHCRECGCYPLFQDTEVVFRSKNKLTRELTEAFHIRKRGEQCVSQPSVLLHDKEFVFLDYVPR</sequence>
<dbReference type="OrthoDB" id="6514472at2759"/>
<evidence type="ECO:0000313" key="1">
    <source>
        <dbReference type="EMBL" id="NOV35166.1"/>
    </source>
</evidence>
<reference evidence="1" key="1">
    <citation type="submission" date="2019-09" db="EMBL/GenBank/DDBJ databases">
        <title>Organ-specific transcriptomic study of the physiology of the cattle tick, Rhipicephalus microplus.</title>
        <authorList>
            <person name="Tirloni L."/>
            <person name="Braz G."/>
            <person name="Gandara A.C.P."/>
            <person name="Sabadin G.A."/>
            <person name="da Silva R.M."/>
            <person name="Guizzo M.G."/>
            <person name="Machado J.A."/>
            <person name="Costa E.P."/>
            <person name="Gomes H.F."/>
            <person name="Moraes J."/>
            <person name="Mota M.B.S."/>
            <person name="Mesquita R.D."/>
            <person name="Alvarenga P.H."/>
            <person name="Alves F."/>
            <person name="Seixas A."/>
            <person name="da Fonseca R.N."/>
            <person name="Fogaca A."/>
            <person name="Logullo C."/>
            <person name="Tanaka A."/>
            <person name="Daffre S."/>
            <person name="Termignoni C."/>
            <person name="Vaz I.S.Jr."/>
            <person name="Oliveira P.L."/>
            <person name="Ribeiro J.M."/>
        </authorList>
    </citation>
    <scope>NUCLEOTIDE SEQUENCE</scope>
    <source>
        <strain evidence="1">Porto Alegre</strain>
    </source>
</reference>
<dbReference type="EMBL" id="GHWJ01002429">
    <property type="protein sequence ID" value="NOV35166.1"/>
    <property type="molecule type" value="Transcribed_RNA"/>
</dbReference>
<name>A0A6M2CNN5_RHIMP</name>
<dbReference type="VEuPathDB" id="VectorBase:LOC119179420"/>
<dbReference type="AlphaFoldDB" id="A0A6M2CNN5"/>
<organism evidence="1">
    <name type="scientific">Rhipicephalus microplus</name>
    <name type="common">Cattle tick</name>
    <name type="synonym">Boophilus microplus</name>
    <dbReference type="NCBI Taxonomy" id="6941"/>
    <lineage>
        <taxon>Eukaryota</taxon>
        <taxon>Metazoa</taxon>
        <taxon>Ecdysozoa</taxon>
        <taxon>Arthropoda</taxon>
        <taxon>Chelicerata</taxon>
        <taxon>Arachnida</taxon>
        <taxon>Acari</taxon>
        <taxon>Parasitiformes</taxon>
        <taxon>Ixodida</taxon>
        <taxon>Ixodoidea</taxon>
        <taxon>Ixodidae</taxon>
        <taxon>Rhipicephalinae</taxon>
        <taxon>Rhipicephalus</taxon>
        <taxon>Boophilus</taxon>
    </lineage>
</organism>
<accession>A0A6M2CNN5</accession>
<protein>
    <submittedName>
        <fullName evidence="1">Putative tick transposon</fullName>
    </submittedName>
</protein>